<dbReference type="PANTHER" id="PTHR32332">
    <property type="entry name" value="2-NITROPROPANE DIOXYGENASE"/>
    <property type="match status" value="1"/>
</dbReference>
<evidence type="ECO:0000313" key="1">
    <source>
        <dbReference type="EMBL" id="SVB03746.1"/>
    </source>
</evidence>
<proteinExistence type="predicted"/>
<dbReference type="EMBL" id="UINC01026387">
    <property type="protein sequence ID" value="SVB03746.1"/>
    <property type="molecule type" value="Genomic_DNA"/>
</dbReference>
<dbReference type="SUPFAM" id="SSF51412">
    <property type="entry name" value="Inosine monophosphate dehydrogenase (IMPDH)"/>
    <property type="match status" value="1"/>
</dbReference>
<dbReference type="PANTHER" id="PTHR32332:SF20">
    <property type="entry name" value="2-NITROPROPANE DIOXYGENASE-LIKE PROTEIN"/>
    <property type="match status" value="1"/>
</dbReference>
<organism evidence="1">
    <name type="scientific">marine metagenome</name>
    <dbReference type="NCBI Taxonomy" id="408172"/>
    <lineage>
        <taxon>unclassified sequences</taxon>
        <taxon>metagenomes</taxon>
        <taxon>ecological metagenomes</taxon>
    </lineage>
</organism>
<dbReference type="AlphaFoldDB" id="A0A382AQH9"/>
<feature type="non-terminal residue" evidence="1">
    <location>
        <position position="62"/>
    </location>
</feature>
<name>A0A382AQH9_9ZZZZ</name>
<sequence length="62" mass="6610">MGWVAGPSLVIATCQAGALGILAAATLTFDEMVKAIEEIRKNTDNPFGVNLRTDAFDIESRV</sequence>
<dbReference type="Gene3D" id="3.20.20.70">
    <property type="entry name" value="Aldolase class I"/>
    <property type="match status" value="1"/>
</dbReference>
<protein>
    <submittedName>
        <fullName evidence="1">Uncharacterized protein</fullName>
    </submittedName>
</protein>
<gene>
    <name evidence="1" type="ORF">METZ01_LOCUS156600</name>
</gene>
<accession>A0A382AQH9</accession>
<dbReference type="Pfam" id="PF03060">
    <property type="entry name" value="NMO"/>
    <property type="match status" value="1"/>
</dbReference>
<dbReference type="InterPro" id="IPR013785">
    <property type="entry name" value="Aldolase_TIM"/>
</dbReference>
<reference evidence="1" key="1">
    <citation type="submission" date="2018-05" db="EMBL/GenBank/DDBJ databases">
        <authorList>
            <person name="Lanie J.A."/>
            <person name="Ng W.-L."/>
            <person name="Kazmierczak K.M."/>
            <person name="Andrzejewski T.M."/>
            <person name="Davidsen T.M."/>
            <person name="Wayne K.J."/>
            <person name="Tettelin H."/>
            <person name="Glass J.I."/>
            <person name="Rusch D."/>
            <person name="Podicherti R."/>
            <person name="Tsui H.-C.T."/>
            <person name="Winkler M.E."/>
        </authorList>
    </citation>
    <scope>NUCLEOTIDE SEQUENCE</scope>
</reference>